<dbReference type="EMBL" id="JAIWYP010000008">
    <property type="protein sequence ID" value="KAH3789640.1"/>
    <property type="molecule type" value="Genomic_DNA"/>
</dbReference>
<dbReference type="Proteomes" id="UP000828390">
    <property type="component" value="Unassembled WGS sequence"/>
</dbReference>
<reference evidence="2" key="2">
    <citation type="submission" date="2020-11" db="EMBL/GenBank/DDBJ databases">
        <authorList>
            <person name="McCartney M.A."/>
            <person name="Auch B."/>
            <person name="Kono T."/>
            <person name="Mallez S."/>
            <person name="Becker A."/>
            <person name="Gohl D.M."/>
            <person name="Silverstein K.A.T."/>
            <person name="Koren S."/>
            <person name="Bechman K.B."/>
            <person name="Herman A."/>
            <person name="Abrahante J.E."/>
            <person name="Garbe J."/>
        </authorList>
    </citation>
    <scope>NUCLEOTIDE SEQUENCE</scope>
    <source>
        <strain evidence="2">Duluth1</strain>
        <tissue evidence="2">Whole animal</tissue>
    </source>
</reference>
<protein>
    <submittedName>
        <fullName evidence="2">Uncharacterized protein</fullName>
    </submittedName>
</protein>
<sequence length="127" mass="14797">MRQKQIHDRRAFYETFEVGDKVYVYFPVKRVGNSSKLTSFWKGPFNVRGKLSDVLNEIDCVRDRNNQVVHCDRVRKCRSQLLSGEDGLGKSDDEDECLVENEIQENDRPSSDTEDVSRFGRKRKPPV</sequence>
<comment type="caution">
    <text evidence="2">The sequence shown here is derived from an EMBL/GenBank/DDBJ whole genome shotgun (WGS) entry which is preliminary data.</text>
</comment>
<reference evidence="2" key="1">
    <citation type="journal article" date="2019" name="bioRxiv">
        <title>The Genome of the Zebra Mussel, Dreissena polymorpha: A Resource for Invasive Species Research.</title>
        <authorList>
            <person name="McCartney M.A."/>
            <person name="Auch B."/>
            <person name="Kono T."/>
            <person name="Mallez S."/>
            <person name="Zhang Y."/>
            <person name="Obille A."/>
            <person name="Becker A."/>
            <person name="Abrahante J.E."/>
            <person name="Garbe J."/>
            <person name="Badalamenti J.P."/>
            <person name="Herman A."/>
            <person name="Mangelson H."/>
            <person name="Liachko I."/>
            <person name="Sullivan S."/>
            <person name="Sone E.D."/>
            <person name="Koren S."/>
            <person name="Silverstein K.A.T."/>
            <person name="Beckman K.B."/>
            <person name="Gohl D.M."/>
        </authorList>
    </citation>
    <scope>NUCLEOTIDE SEQUENCE</scope>
    <source>
        <strain evidence="2">Duluth1</strain>
        <tissue evidence="2">Whole animal</tissue>
    </source>
</reference>
<proteinExistence type="predicted"/>
<feature type="region of interest" description="Disordered" evidence="1">
    <location>
        <begin position="83"/>
        <end position="127"/>
    </location>
</feature>
<name>A0A9D4EZJ2_DREPO</name>
<feature type="compositionally biased region" description="Acidic residues" evidence="1">
    <location>
        <begin position="92"/>
        <end position="104"/>
    </location>
</feature>
<evidence type="ECO:0000313" key="2">
    <source>
        <dbReference type="EMBL" id="KAH3789640.1"/>
    </source>
</evidence>
<organism evidence="2 3">
    <name type="scientific">Dreissena polymorpha</name>
    <name type="common">Zebra mussel</name>
    <name type="synonym">Mytilus polymorpha</name>
    <dbReference type="NCBI Taxonomy" id="45954"/>
    <lineage>
        <taxon>Eukaryota</taxon>
        <taxon>Metazoa</taxon>
        <taxon>Spiralia</taxon>
        <taxon>Lophotrochozoa</taxon>
        <taxon>Mollusca</taxon>
        <taxon>Bivalvia</taxon>
        <taxon>Autobranchia</taxon>
        <taxon>Heteroconchia</taxon>
        <taxon>Euheterodonta</taxon>
        <taxon>Imparidentia</taxon>
        <taxon>Neoheterodontei</taxon>
        <taxon>Myida</taxon>
        <taxon>Dreissenoidea</taxon>
        <taxon>Dreissenidae</taxon>
        <taxon>Dreissena</taxon>
    </lineage>
</organism>
<evidence type="ECO:0000256" key="1">
    <source>
        <dbReference type="SAM" id="MobiDB-lite"/>
    </source>
</evidence>
<gene>
    <name evidence="2" type="ORF">DPMN_167825</name>
</gene>
<evidence type="ECO:0000313" key="3">
    <source>
        <dbReference type="Proteomes" id="UP000828390"/>
    </source>
</evidence>
<accession>A0A9D4EZJ2</accession>
<keyword evidence="3" id="KW-1185">Reference proteome</keyword>
<feature type="compositionally biased region" description="Basic and acidic residues" evidence="1">
    <location>
        <begin position="105"/>
        <end position="118"/>
    </location>
</feature>
<dbReference type="AlphaFoldDB" id="A0A9D4EZJ2"/>